<evidence type="ECO:0000256" key="1">
    <source>
        <dbReference type="ARBA" id="ARBA00023015"/>
    </source>
</evidence>
<evidence type="ECO:0000313" key="6">
    <source>
        <dbReference type="Proteomes" id="UP001323798"/>
    </source>
</evidence>
<dbReference type="PANTHER" id="PTHR43537">
    <property type="entry name" value="TRANSCRIPTIONAL REGULATOR, GNTR FAMILY"/>
    <property type="match status" value="1"/>
</dbReference>
<reference evidence="5 6" key="1">
    <citation type="submission" date="2023-11" db="EMBL/GenBank/DDBJ databases">
        <title>Genome sequence of Microbacterium rhizosphaerae KACC 19337.</title>
        <authorList>
            <person name="Choi H."/>
            <person name="Kim S."/>
            <person name="Kim Y."/>
            <person name="Kwon S.-W."/>
            <person name="Heo J."/>
        </authorList>
    </citation>
    <scope>NUCLEOTIDE SEQUENCE [LARGE SCALE GENOMIC DNA]</scope>
    <source>
        <strain evidence="5 6">KACC 19337</strain>
    </source>
</reference>
<evidence type="ECO:0000256" key="2">
    <source>
        <dbReference type="ARBA" id="ARBA00023125"/>
    </source>
</evidence>
<dbReference type="Pfam" id="PF07729">
    <property type="entry name" value="FCD"/>
    <property type="match status" value="1"/>
</dbReference>
<dbReference type="SMART" id="SM00895">
    <property type="entry name" value="FCD"/>
    <property type="match status" value="1"/>
</dbReference>
<dbReference type="Proteomes" id="UP001323798">
    <property type="component" value="Chromosome"/>
</dbReference>
<dbReference type="EMBL" id="CP139368">
    <property type="protein sequence ID" value="WPR89670.1"/>
    <property type="molecule type" value="Genomic_DNA"/>
</dbReference>
<keyword evidence="6" id="KW-1185">Reference proteome</keyword>
<protein>
    <submittedName>
        <fullName evidence="5">FCD domain-containing protein</fullName>
    </submittedName>
</protein>
<dbReference type="SMART" id="SM00345">
    <property type="entry name" value="HTH_GNTR"/>
    <property type="match status" value="1"/>
</dbReference>
<proteinExistence type="predicted"/>
<dbReference type="InterPro" id="IPR036390">
    <property type="entry name" value="WH_DNA-bd_sf"/>
</dbReference>
<evidence type="ECO:0000256" key="3">
    <source>
        <dbReference type="ARBA" id="ARBA00023163"/>
    </source>
</evidence>
<dbReference type="PANTHER" id="PTHR43537:SF5">
    <property type="entry name" value="UXU OPERON TRANSCRIPTIONAL REGULATOR"/>
    <property type="match status" value="1"/>
</dbReference>
<dbReference type="Pfam" id="PF00392">
    <property type="entry name" value="GntR"/>
    <property type="match status" value="1"/>
</dbReference>
<dbReference type="PRINTS" id="PR00035">
    <property type="entry name" value="HTHGNTR"/>
</dbReference>
<dbReference type="SUPFAM" id="SSF46785">
    <property type="entry name" value="Winged helix' DNA-binding domain"/>
    <property type="match status" value="1"/>
</dbReference>
<feature type="domain" description="HTH gntR-type" evidence="4">
    <location>
        <begin position="8"/>
        <end position="78"/>
    </location>
</feature>
<keyword evidence="2" id="KW-0238">DNA-binding</keyword>
<keyword evidence="1" id="KW-0805">Transcription regulation</keyword>
<accession>A0ABZ0SMG1</accession>
<dbReference type="InterPro" id="IPR011711">
    <property type="entry name" value="GntR_C"/>
</dbReference>
<organism evidence="5 6">
    <name type="scientific">Microbacterium rhizosphaerae</name>
    <dbReference type="NCBI Taxonomy" id="1678237"/>
    <lineage>
        <taxon>Bacteria</taxon>
        <taxon>Bacillati</taxon>
        <taxon>Actinomycetota</taxon>
        <taxon>Actinomycetes</taxon>
        <taxon>Micrococcales</taxon>
        <taxon>Microbacteriaceae</taxon>
        <taxon>Microbacterium</taxon>
    </lineage>
</organism>
<evidence type="ECO:0000259" key="4">
    <source>
        <dbReference type="PROSITE" id="PS50949"/>
    </source>
</evidence>
<gene>
    <name evidence="5" type="ORF">SM116_18230</name>
</gene>
<dbReference type="Gene3D" id="1.20.120.530">
    <property type="entry name" value="GntR ligand-binding domain-like"/>
    <property type="match status" value="1"/>
</dbReference>
<dbReference type="PROSITE" id="PS50949">
    <property type="entry name" value="HTH_GNTR"/>
    <property type="match status" value="1"/>
</dbReference>
<dbReference type="Gene3D" id="1.10.10.10">
    <property type="entry name" value="Winged helix-like DNA-binding domain superfamily/Winged helix DNA-binding domain"/>
    <property type="match status" value="1"/>
</dbReference>
<dbReference type="InterPro" id="IPR008920">
    <property type="entry name" value="TF_FadR/GntR_C"/>
</dbReference>
<dbReference type="RefSeq" id="WP_320942384.1">
    <property type="nucleotide sequence ID" value="NZ_BAABEU010000003.1"/>
</dbReference>
<evidence type="ECO:0000313" key="5">
    <source>
        <dbReference type="EMBL" id="WPR89670.1"/>
    </source>
</evidence>
<sequence length="235" mass="26068">MDLELTSGRIPHSLAASLRARIHMGELRPGERFSAERELAEQFGVSRVTLREALRVLQSEGYIEVRRGPHGGAYVTDLSEPAQAWRDRMIAESAALDELFDLRIGIEMATARFAALRSTRDDHEIMREATDALRKVSTQVQFRVADSQFHAAVAAAARSARLSAAVRQLRGELFTPLDILDLGVTPEEDADQHEAILSAIQTRDPERAETLMCVHIERTRATFKGILAIEAASPE</sequence>
<dbReference type="SUPFAM" id="SSF48008">
    <property type="entry name" value="GntR ligand-binding domain-like"/>
    <property type="match status" value="1"/>
</dbReference>
<dbReference type="InterPro" id="IPR000524">
    <property type="entry name" value="Tscrpt_reg_HTH_GntR"/>
</dbReference>
<keyword evidence="3" id="KW-0804">Transcription</keyword>
<dbReference type="InterPro" id="IPR036388">
    <property type="entry name" value="WH-like_DNA-bd_sf"/>
</dbReference>
<dbReference type="CDD" id="cd07377">
    <property type="entry name" value="WHTH_GntR"/>
    <property type="match status" value="1"/>
</dbReference>
<name>A0ABZ0SMG1_9MICO</name>